<evidence type="ECO:0000313" key="14">
    <source>
        <dbReference type="EnsemblMetazoa" id="XP_019757417.1"/>
    </source>
</evidence>
<evidence type="ECO:0000256" key="4">
    <source>
        <dbReference type="ARBA" id="ARBA00022771"/>
    </source>
</evidence>
<feature type="non-terminal residue" evidence="12">
    <location>
        <position position="1"/>
    </location>
</feature>
<reference evidence="15 16" key="1">
    <citation type="journal article" date="2013" name="Genome Biol.">
        <title>Draft genome of the mountain pine beetle, Dendroctonus ponderosae Hopkins, a major forest pest.</title>
        <authorList>
            <person name="Keeling C.I."/>
            <person name="Yuen M.M."/>
            <person name="Liao N.Y."/>
            <person name="Docking T.R."/>
            <person name="Chan S.K."/>
            <person name="Taylor G.A."/>
            <person name="Palmquist D.L."/>
            <person name="Jackman S.D."/>
            <person name="Nguyen A."/>
            <person name="Li M."/>
            <person name="Henderson H."/>
            <person name="Janes J.K."/>
            <person name="Zhao Y."/>
            <person name="Pandoh P."/>
            <person name="Moore R."/>
            <person name="Sperling F.A."/>
            <person name="Huber D.P."/>
            <person name="Birol I."/>
            <person name="Jones S.J."/>
            <person name="Bohlmann J."/>
        </authorList>
    </citation>
    <scope>NUCLEOTIDE SEQUENCE</scope>
</reference>
<feature type="domain" description="C2H2-type" evidence="10">
    <location>
        <begin position="256"/>
        <end position="284"/>
    </location>
</feature>
<gene>
    <name evidence="14" type="primary">109535844</name>
    <name evidence="13" type="ORF">D910_02670</name>
    <name evidence="12" type="ORF">YQE_04925</name>
</gene>
<dbReference type="PANTHER" id="PTHR24404:SF78">
    <property type="entry name" value="ZINC FINGER PROTEIN ZTF-16"/>
    <property type="match status" value="1"/>
</dbReference>
<dbReference type="Gene3D" id="3.40.1800.20">
    <property type="match status" value="1"/>
</dbReference>
<feature type="domain" description="C2H2-type" evidence="10">
    <location>
        <begin position="123"/>
        <end position="145"/>
    </location>
</feature>
<dbReference type="PROSITE" id="PS00028">
    <property type="entry name" value="ZINC_FINGER_C2H2_1"/>
    <property type="match status" value="7"/>
</dbReference>
<keyword evidence="6" id="KW-0238">DNA-binding</keyword>
<evidence type="ECO:0008006" key="17">
    <source>
        <dbReference type="Google" id="ProtNLM"/>
    </source>
</evidence>
<name>N6UDC2_DENPD</name>
<dbReference type="PROSITE" id="PS51915">
    <property type="entry name" value="ZAD"/>
    <property type="match status" value="1"/>
</dbReference>
<feature type="binding site" evidence="9">
    <location>
        <position position="7"/>
    </location>
    <ligand>
        <name>Zn(2+)</name>
        <dbReference type="ChEBI" id="CHEBI:29105"/>
    </ligand>
</feature>
<proteinExistence type="predicted"/>
<evidence type="ECO:0000313" key="16">
    <source>
        <dbReference type="Proteomes" id="UP000030742"/>
    </source>
</evidence>
<dbReference type="InterPro" id="IPR036236">
    <property type="entry name" value="Znf_C2H2_sf"/>
</dbReference>
<dbReference type="KEGG" id="dpa:109535844"/>
<dbReference type="Gene3D" id="3.30.160.60">
    <property type="entry name" value="Classic Zinc Finger"/>
    <property type="match status" value="6"/>
</dbReference>
<dbReference type="InterPro" id="IPR050589">
    <property type="entry name" value="Ikaros_C2H2-ZF"/>
</dbReference>
<dbReference type="FunFam" id="3.30.160.60:FF:000671">
    <property type="entry name" value="Zinc finger protein 26"/>
    <property type="match status" value="1"/>
</dbReference>
<dbReference type="STRING" id="77166.N6UDC2"/>
<evidence type="ECO:0000256" key="3">
    <source>
        <dbReference type="ARBA" id="ARBA00022737"/>
    </source>
</evidence>
<protein>
    <recommendedName>
        <fullName evidence="17">Protein krueppel</fullName>
    </recommendedName>
</protein>
<dbReference type="Proteomes" id="UP000019118">
    <property type="component" value="Unassembled WGS sequence"/>
</dbReference>
<dbReference type="GO" id="GO:0003700">
    <property type="term" value="F:DNA-binding transcription factor activity"/>
    <property type="evidence" value="ECO:0007669"/>
    <property type="project" value="TreeGrafter"/>
</dbReference>
<sequence length="362" mass="41837">MEPCRLCLSTGDQRTKVLQHPNLLKNIEQCVGIKIAPNDPYSQLVCLPCVAKVDSWYSFKTTCLETKVVLESNYLAQEEPSFESESCPNEPQQPKATCGFCCKAFEYYTDYLDHLTTHKDAIYACELCPMKFNSKLLLVGHEKLHKIPCKICGTSVKKINMRQHLVKHTDRFKCPHCGLTFTCGPLLNQHITAIHMKIKEHFCDTCGKGFGTKNSLNLHLKIHKNEKLYKCDKCHFAGNTSISLRIHLSTHENGTYICEYCPKIFKSFRNLRDHLHRVHKPDKKFACDICDMRFNLRYRVEQHKRTHTGLQPFECSKCGKTFARMDGLKEHLQTHQQVEPVQCGLCRKLFKTKRGLQRHNCT</sequence>
<accession>N6UDC2</accession>
<evidence type="ECO:0000313" key="15">
    <source>
        <dbReference type="Proteomes" id="UP000019118"/>
    </source>
</evidence>
<keyword evidence="15" id="KW-1185">Reference proteome</keyword>
<evidence type="ECO:0000313" key="12">
    <source>
        <dbReference type="EMBL" id="ENN78621.1"/>
    </source>
</evidence>
<dbReference type="GO" id="GO:0005634">
    <property type="term" value="C:nucleus"/>
    <property type="evidence" value="ECO:0007669"/>
    <property type="project" value="UniProtKB-SubCell"/>
</dbReference>
<feature type="binding site" evidence="9">
    <location>
        <position position="49"/>
    </location>
    <ligand>
        <name>Zn(2+)</name>
        <dbReference type="ChEBI" id="CHEBI:29105"/>
    </ligand>
</feature>
<evidence type="ECO:0000256" key="6">
    <source>
        <dbReference type="ARBA" id="ARBA00023125"/>
    </source>
</evidence>
<evidence type="ECO:0000256" key="5">
    <source>
        <dbReference type="ARBA" id="ARBA00022833"/>
    </source>
</evidence>
<dbReference type="EMBL" id="KB740857">
    <property type="protein sequence ID" value="ENN78621.1"/>
    <property type="molecule type" value="Genomic_DNA"/>
</dbReference>
<evidence type="ECO:0000256" key="1">
    <source>
        <dbReference type="ARBA" id="ARBA00004123"/>
    </source>
</evidence>
<keyword evidence="7" id="KW-0539">Nucleus</keyword>
<dbReference type="InterPro" id="IPR012934">
    <property type="entry name" value="Znf_AD"/>
</dbReference>
<dbReference type="GO" id="GO:0006357">
    <property type="term" value="P:regulation of transcription by RNA polymerase II"/>
    <property type="evidence" value="ECO:0007669"/>
    <property type="project" value="TreeGrafter"/>
</dbReference>
<feature type="domain" description="ZAD" evidence="11">
    <location>
        <begin position="2"/>
        <end position="73"/>
    </location>
</feature>
<feature type="domain" description="C2H2-type" evidence="10">
    <location>
        <begin position="285"/>
        <end position="312"/>
    </location>
</feature>
<feature type="binding site" evidence="9">
    <location>
        <position position="46"/>
    </location>
    <ligand>
        <name>Zn(2+)</name>
        <dbReference type="ChEBI" id="CHEBI:29105"/>
    </ligand>
</feature>
<feature type="domain" description="C2H2-type" evidence="10">
    <location>
        <begin position="313"/>
        <end position="340"/>
    </location>
</feature>
<evidence type="ECO:0000256" key="2">
    <source>
        <dbReference type="ARBA" id="ARBA00022723"/>
    </source>
</evidence>
<dbReference type="EnsemblMetazoa" id="XM_019901858.1">
    <property type="protein sequence ID" value="XP_019757417.1"/>
    <property type="gene ID" value="LOC109535844"/>
</dbReference>
<dbReference type="EMBL" id="KB631671">
    <property type="protein sequence ID" value="ERL85249.1"/>
    <property type="molecule type" value="Genomic_DNA"/>
</dbReference>
<keyword evidence="4 8" id="KW-0863">Zinc-finger</keyword>
<dbReference type="FunFam" id="3.30.160.60:FF:000100">
    <property type="entry name" value="Zinc finger 45-like"/>
    <property type="match status" value="1"/>
</dbReference>
<dbReference type="SUPFAM" id="SSF57667">
    <property type="entry name" value="beta-beta-alpha zinc fingers"/>
    <property type="match status" value="5"/>
</dbReference>
<evidence type="ECO:0000313" key="13">
    <source>
        <dbReference type="EMBL" id="ERL85249.1"/>
    </source>
</evidence>
<dbReference type="PROSITE" id="PS50157">
    <property type="entry name" value="ZINC_FINGER_C2H2_2"/>
    <property type="match status" value="6"/>
</dbReference>
<comment type="subcellular location">
    <subcellularLocation>
        <location evidence="1">Nucleus</location>
    </subcellularLocation>
</comment>
<dbReference type="SMART" id="SM00868">
    <property type="entry name" value="zf-AD"/>
    <property type="match status" value="2"/>
</dbReference>
<dbReference type="HOGENOM" id="CLU_821990_0_0_1"/>
<feature type="binding site" evidence="9">
    <location>
        <position position="4"/>
    </location>
    <ligand>
        <name>Zn(2+)</name>
        <dbReference type="ChEBI" id="CHEBI:29105"/>
    </ligand>
</feature>
<dbReference type="PANTHER" id="PTHR24404">
    <property type="entry name" value="ZINC FINGER PROTEIN"/>
    <property type="match status" value="1"/>
</dbReference>
<dbReference type="InterPro" id="IPR013087">
    <property type="entry name" value="Znf_C2H2_type"/>
</dbReference>
<dbReference type="GO" id="GO:0000978">
    <property type="term" value="F:RNA polymerase II cis-regulatory region sequence-specific DNA binding"/>
    <property type="evidence" value="ECO:0007669"/>
    <property type="project" value="TreeGrafter"/>
</dbReference>
<feature type="domain" description="C2H2-type" evidence="10">
    <location>
        <begin position="172"/>
        <end position="200"/>
    </location>
</feature>
<keyword evidence="5 9" id="KW-0862">Zinc</keyword>
<dbReference type="SMART" id="SM00355">
    <property type="entry name" value="ZnF_C2H2"/>
    <property type="match status" value="10"/>
</dbReference>
<dbReference type="Pfam" id="PF00096">
    <property type="entry name" value="zf-C2H2"/>
    <property type="match status" value="3"/>
</dbReference>
<evidence type="ECO:0000256" key="7">
    <source>
        <dbReference type="ARBA" id="ARBA00023242"/>
    </source>
</evidence>
<dbReference type="SUPFAM" id="SSF57716">
    <property type="entry name" value="Glucocorticoid receptor-like (DNA-binding domain)"/>
    <property type="match status" value="1"/>
</dbReference>
<organism evidence="12">
    <name type="scientific">Dendroctonus ponderosae</name>
    <name type="common">Mountain pine beetle</name>
    <dbReference type="NCBI Taxonomy" id="77166"/>
    <lineage>
        <taxon>Eukaryota</taxon>
        <taxon>Metazoa</taxon>
        <taxon>Ecdysozoa</taxon>
        <taxon>Arthropoda</taxon>
        <taxon>Hexapoda</taxon>
        <taxon>Insecta</taxon>
        <taxon>Pterygota</taxon>
        <taxon>Neoptera</taxon>
        <taxon>Endopterygota</taxon>
        <taxon>Coleoptera</taxon>
        <taxon>Polyphaga</taxon>
        <taxon>Cucujiformia</taxon>
        <taxon>Curculionidae</taxon>
        <taxon>Scolytinae</taxon>
        <taxon>Dendroctonus</taxon>
    </lineage>
</organism>
<evidence type="ECO:0000256" key="9">
    <source>
        <dbReference type="PROSITE-ProRule" id="PRU01263"/>
    </source>
</evidence>
<dbReference type="Pfam" id="PF07776">
    <property type="entry name" value="zf-AD"/>
    <property type="match status" value="1"/>
</dbReference>
<dbReference type="AlphaFoldDB" id="N6UDC2"/>
<keyword evidence="3" id="KW-0677">Repeat</keyword>
<evidence type="ECO:0000256" key="8">
    <source>
        <dbReference type="PROSITE-ProRule" id="PRU00042"/>
    </source>
</evidence>
<dbReference type="OMA" id="CELCADH"/>
<feature type="domain" description="C2H2-type" evidence="10">
    <location>
        <begin position="201"/>
        <end position="228"/>
    </location>
</feature>
<evidence type="ECO:0000259" key="11">
    <source>
        <dbReference type="PROSITE" id="PS51915"/>
    </source>
</evidence>
<dbReference type="Proteomes" id="UP000030742">
    <property type="component" value="Unassembled WGS sequence"/>
</dbReference>
<dbReference type="OrthoDB" id="6077919at2759"/>
<evidence type="ECO:0000259" key="10">
    <source>
        <dbReference type="PROSITE" id="PS50157"/>
    </source>
</evidence>
<dbReference type="GO" id="GO:0008270">
    <property type="term" value="F:zinc ion binding"/>
    <property type="evidence" value="ECO:0007669"/>
    <property type="project" value="UniProtKB-UniRule"/>
</dbReference>
<reference evidence="14" key="2">
    <citation type="submission" date="2024-08" db="UniProtKB">
        <authorList>
            <consortium name="EnsemblMetazoa"/>
        </authorList>
    </citation>
    <scope>IDENTIFICATION</scope>
</reference>
<keyword evidence="2 9" id="KW-0479">Metal-binding</keyword>